<comment type="catalytic activity">
    <reaction evidence="1">
        <text>ATP + protein L-histidine = ADP + protein N-phospho-L-histidine.</text>
        <dbReference type="EC" id="2.7.13.3"/>
    </reaction>
</comment>
<dbReference type="SUPFAM" id="SSF55874">
    <property type="entry name" value="ATPase domain of HSP90 chaperone/DNA topoisomerase II/histidine kinase"/>
    <property type="match status" value="1"/>
</dbReference>
<evidence type="ECO:0000256" key="4">
    <source>
        <dbReference type="SAM" id="Phobius"/>
    </source>
</evidence>
<keyword evidence="4" id="KW-0812">Transmembrane</keyword>
<dbReference type="AlphaFoldDB" id="M2BAE6"/>
<dbReference type="SUPFAM" id="SSF47384">
    <property type="entry name" value="Homodimeric domain of signal transducing histidine kinase"/>
    <property type="match status" value="1"/>
</dbReference>
<feature type="transmembrane region" description="Helical" evidence="4">
    <location>
        <begin position="12"/>
        <end position="34"/>
    </location>
</feature>
<dbReference type="GO" id="GO:0000155">
    <property type="term" value="F:phosphorelay sensor kinase activity"/>
    <property type="evidence" value="ECO:0007669"/>
    <property type="project" value="InterPro"/>
</dbReference>
<evidence type="ECO:0000313" key="7">
    <source>
        <dbReference type="Proteomes" id="UP000011529"/>
    </source>
</evidence>
<keyword evidence="6" id="KW-0808">Transferase</keyword>
<dbReference type="EC" id="2.7.13.3" evidence="2"/>
<organism evidence="6 7">
    <name type="scientific">Rhodopirellula europaea 6C</name>
    <dbReference type="NCBI Taxonomy" id="1263867"/>
    <lineage>
        <taxon>Bacteria</taxon>
        <taxon>Pseudomonadati</taxon>
        <taxon>Planctomycetota</taxon>
        <taxon>Planctomycetia</taxon>
        <taxon>Pirellulales</taxon>
        <taxon>Pirellulaceae</taxon>
        <taxon>Rhodopirellula</taxon>
    </lineage>
</organism>
<feature type="transmembrane region" description="Helical" evidence="4">
    <location>
        <begin position="40"/>
        <end position="59"/>
    </location>
</feature>
<keyword evidence="6" id="KW-0418">Kinase</keyword>
<keyword evidence="4" id="KW-0472">Membrane</keyword>
<dbReference type="InterPro" id="IPR005467">
    <property type="entry name" value="His_kinase_dom"/>
</dbReference>
<comment type="caution">
    <text evidence="6">The sequence shown here is derived from an EMBL/GenBank/DDBJ whole genome shotgun (WGS) entry which is preliminary data.</text>
</comment>
<evidence type="ECO:0000259" key="5">
    <source>
        <dbReference type="PROSITE" id="PS50109"/>
    </source>
</evidence>
<keyword evidence="7" id="KW-1185">Reference proteome</keyword>
<feature type="domain" description="Histidine kinase" evidence="5">
    <location>
        <begin position="94"/>
        <end position="316"/>
    </location>
</feature>
<dbReference type="Gene3D" id="3.30.565.10">
    <property type="entry name" value="Histidine kinase-like ATPase, C-terminal domain"/>
    <property type="match status" value="1"/>
</dbReference>
<dbReference type="Pfam" id="PF00512">
    <property type="entry name" value="HisKA"/>
    <property type="match status" value="1"/>
</dbReference>
<dbReference type="InterPro" id="IPR036097">
    <property type="entry name" value="HisK_dim/P_sf"/>
</dbReference>
<dbReference type="RefSeq" id="WP_008653760.1">
    <property type="nucleotide sequence ID" value="NZ_ANMO01000030.1"/>
</dbReference>
<dbReference type="PROSITE" id="PS50109">
    <property type="entry name" value="HIS_KIN"/>
    <property type="match status" value="1"/>
</dbReference>
<dbReference type="EMBL" id="ANMO01000030">
    <property type="protein sequence ID" value="EMB18643.1"/>
    <property type="molecule type" value="Genomic_DNA"/>
</dbReference>
<protein>
    <recommendedName>
        <fullName evidence="2">histidine kinase</fullName>
        <ecNumber evidence="2">2.7.13.3</ecNumber>
    </recommendedName>
</protein>
<keyword evidence="3" id="KW-0597">Phosphoprotein</keyword>
<name>M2BAE6_9BACT</name>
<dbReference type="SMART" id="SM00387">
    <property type="entry name" value="HATPase_c"/>
    <property type="match status" value="1"/>
</dbReference>
<dbReference type="PRINTS" id="PR00344">
    <property type="entry name" value="BCTRLSENSOR"/>
</dbReference>
<proteinExistence type="predicted"/>
<dbReference type="InterPro" id="IPR004358">
    <property type="entry name" value="Sig_transdc_His_kin-like_C"/>
</dbReference>
<accession>M2BAE6</accession>
<dbReference type="InterPro" id="IPR036890">
    <property type="entry name" value="HATPase_C_sf"/>
</dbReference>
<dbReference type="Proteomes" id="UP000011529">
    <property type="component" value="Unassembled WGS sequence"/>
</dbReference>
<evidence type="ECO:0000256" key="3">
    <source>
        <dbReference type="ARBA" id="ARBA00022553"/>
    </source>
</evidence>
<evidence type="ECO:0000313" key="6">
    <source>
        <dbReference type="EMBL" id="EMB18643.1"/>
    </source>
</evidence>
<dbReference type="SMART" id="SM00388">
    <property type="entry name" value="HisKA"/>
    <property type="match status" value="1"/>
</dbReference>
<dbReference type="Pfam" id="PF02518">
    <property type="entry name" value="HATPase_c"/>
    <property type="match status" value="1"/>
</dbReference>
<evidence type="ECO:0000256" key="1">
    <source>
        <dbReference type="ARBA" id="ARBA00000085"/>
    </source>
</evidence>
<dbReference type="PATRIC" id="fig|1263867.3.peg.686"/>
<dbReference type="Gene3D" id="1.10.287.130">
    <property type="match status" value="1"/>
</dbReference>
<dbReference type="InterPro" id="IPR003594">
    <property type="entry name" value="HATPase_dom"/>
</dbReference>
<reference evidence="6" key="1">
    <citation type="submission" date="2012-11" db="EMBL/GenBank/DDBJ databases">
        <title>Permanent draft genomes of Rhodopirellula europaea strain SH398 and 6C.</title>
        <authorList>
            <person name="Richter M."/>
            <person name="Richter-Heitmann T."/>
            <person name="Frank C."/>
            <person name="Harder J."/>
            <person name="Glockner F.O."/>
        </authorList>
    </citation>
    <scope>NUCLEOTIDE SEQUENCE</scope>
    <source>
        <strain evidence="6">6C</strain>
    </source>
</reference>
<keyword evidence="4" id="KW-1133">Transmembrane helix</keyword>
<sequence>MFRPLPVAVIRNRLFLISFVIALATNLVLLGVAFAHGSSWVGYLLMLVLLIALGWSRCYETRPSKPIPPPETLVLSQIERRRQRLESLGTLASGIAHDLNNLLTPILMSGKMLQRDTPNVDRAALVDTIVSGASRGADLIAQLLTFARGGDGVPSRIQLSELLPEISRILERTVGDEIKVVLDVQPDLPEVIGDETELSQVVMNLAINGRDAMDGDGQLTIRVKPWELTHEQSFSYTVLPPGSYAMVSVTDTGRGIEDAIRDRIFEPFFSTKQRGQGTGLGLSTTIGIIKSHGGAIEVDSVLGEGTTIHVILPIATS</sequence>
<reference evidence="6" key="2">
    <citation type="journal article" date="2013" name="Mar. Genomics">
        <title>Expression of sulfatases in Rhodopirellula baltica and the diversity of sulfatases in the genus Rhodopirellula.</title>
        <authorList>
            <person name="Wegner C.E."/>
            <person name="Richter-Heitmann T."/>
            <person name="Klindworth A."/>
            <person name="Klockow C."/>
            <person name="Richter M."/>
            <person name="Achstetter T."/>
            <person name="Glockner F.O."/>
            <person name="Harder J."/>
        </authorList>
    </citation>
    <scope>NUCLEOTIDE SEQUENCE [LARGE SCALE GENOMIC DNA]</scope>
    <source>
        <strain evidence="6">6C</strain>
    </source>
</reference>
<dbReference type="PANTHER" id="PTHR43065">
    <property type="entry name" value="SENSOR HISTIDINE KINASE"/>
    <property type="match status" value="1"/>
</dbReference>
<gene>
    <name evidence="6" type="ORF">RE6C_00637</name>
</gene>
<dbReference type="InterPro" id="IPR003661">
    <property type="entry name" value="HisK_dim/P_dom"/>
</dbReference>
<evidence type="ECO:0000256" key="2">
    <source>
        <dbReference type="ARBA" id="ARBA00012438"/>
    </source>
</evidence>
<dbReference type="CDD" id="cd00082">
    <property type="entry name" value="HisKA"/>
    <property type="match status" value="1"/>
</dbReference>
<dbReference type="PANTHER" id="PTHR43065:SF42">
    <property type="entry name" value="TWO-COMPONENT SENSOR PPRA"/>
    <property type="match status" value="1"/>
</dbReference>